<reference evidence="1 2" key="1">
    <citation type="submission" date="2024-02" db="EMBL/GenBank/DDBJ databases">
        <title>High-quality chromosome-scale genome assembly of Pensacola bahiagrass (Paspalum notatum Flugge var. saurae).</title>
        <authorList>
            <person name="Vega J.M."/>
            <person name="Podio M."/>
            <person name="Orjuela J."/>
            <person name="Siena L.A."/>
            <person name="Pessino S.C."/>
            <person name="Combes M.C."/>
            <person name="Mariac C."/>
            <person name="Albertini E."/>
            <person name="Pupilli F."/>
            <person name="Ortiz J.P.A."/>
            <person name="Leblanc O."/>
        </authorList>
    </citation>
    <scope>NUCLEOTIDE SEQUENCE [LARGE SCALE GENOMIC DNA]</scope>
    <source>
        <strain evidence="1">R1</strain>
        <tissue evidence="1">Leaf</tissue>
    </source>
</reference>
<name>A0AAQ3WV35_PASNO</name>
<dbReference type="AlphaFoldDB" id="A0AAQ3WV35"/>
<sequence length="97" mass="10919">MFFVINMLKLGLEISMEKRALPVNPGFLGNAKTLASGKTKWRQIVDDPERCCFYDTKDKDLSSHPAPSCRRVENVRGTMVTSRLANCNLETRSLADL</sequence>
<proteinExistence type="predicted"/>
<dbReference type="Proteomes" id="UP001341281">
    <property type="component" value="Chromosome 05"/>
</dbReference>
<protein>
    <submittedName>
        <fullName evidence="1">Uncharacterized protein</fullName>
    </submittedName>
</protein>
<accession>A0AAQ3WV35</accession>
<evidence type="ECO:0000313" key="1">
    <source>
        <dbReference type="EMBL" id="WVZ74166.1"/>
    </source>
</evidence>
<organism evidence="1 2">
    <name type="scientific">Paspalum notatum var. saurae</name>
    <dbReference type="NCBI Taxonomy" id="547442"/>
    <lineage>
        <taxon>Eukaryota</taxon>
        <taxon>Viridiplantae</taxon>
        <taxon>Streptophyta</taxon>
        <taxon>Embryophyta</taxon>
        <taxon>Tracheophyta</taxon>
        <taxon>Spermatophyta</taxon>
        <taxon>Magnoliopsida</taxon>
        <taxon>Liliopsida</taxon>
        <taxon>Poales</taxon>
        <taxon>Poaceae</taxon>
        <taxon>PACMAD clade</taxon>
        <taxon>Panicoideae</taxon>
        <taxon>Andropogonodae</taxon>
        <taxon>Paspaleae</taxon>
        <taxon>Paspalinae</taxon>
        <taxon>Paspalum</taxon>
    </lineage>
</organism>
<dbReference type="EMBL" id="CP144749">
    <property type="protein sequence ID" value="WVZ74166.1"/>
    <property type="molecule type" value="Genomic_DNA"/>
</dbReference>
<gene>
    <name evidence="1" type="ORF">U9M48_022381</name>
</gene>
<keyword evidence="2" id="KW-1185">Reference proteome</keyword>
<evidence type="ECO:0000313" key="2">
    <source>
        <dbReference type="Proteomes" id="UP001341281"/>
    </source>
</evidence>